<dbReference type="HOGENOM" id="CLU_383819_0_0_1"/>
<feature type="compositionally biased region" description="Polar residues" evidence="2">
    <location>
        <begin position="316"/>
        <end position="333"/>
    </location>
</feature>
<dbReference type="InterPro" id="IPR018247">
    <property type="entry name" value="EF_Hand_1_Ca_BS"/>
</dbReference>
<dbReference type="GO" id="GO:0005509">
    <property type="term" value="F:calcium ion binding"/>
    <property type="evidence" value="ECO:0007669"/>
    <property type="project" value="InterPro"/>
</dbReference>
<evidence type="ECO:0000259" key="3">
    <source>
        <dbReference type="PROSITE" id="PS50031"/>
    </source>
</evidence>
<evidence type="ECO:0000259" key="4">
    <source>
        <dbReference type="PROSITE" id="PS50222"/>
    </source>
</evidence>
<dbReference type="SMART" id="SM00027">
    <property type="entry name" value="EH"/>
    <property type="match status" value="2"/>
</dbReference>
<dbReference type="InterPro" id="IPR002048">
    <property type="entry name" value="EF_hand_dom"/>
</dbReference>
<feature type="domain" description="EF-hand" evidence="4">
    <location>
        <begin position="193"/>
        <end position="228"/>
    </location>
</feature>
<dbReference type="PROSITE" id="PS00018">
    <property type="entry name" value="EF_HAND_1"/>
    <property type="match status" value="1"/>
</dbReference>
<evidence type="ECO:0000256" key="2">
    <source>
        <dbReference type="SAM" id="MobiDB-lite"/>
    </source>
</evidence>
<reference evidence="5" key="1">
    <citation type="journal article" date="2011" name="PLoS Biol.">
        <title>Gene gain and loss during evolution of obligate parasitism in the white rust pathogen of Arabidopsis thaliana.</title>
        <authorList>
            <person name="Kemen E."/>
            <person name="Gardiner A."/>
            <person name="Schultz-Larsen T."/>
            <person name="Kemen A.C."/>
            <person name="Balmuth A.L."/>
            <person name="Robert-Seilaniantz A."/>
            <person name="Bailey K."/>
            <person name="Holub E."/>
            <person name="Studholme D.J."/>
            <person name="Maclean D."/>
            <person name="Jones J.D."/>
        </authorList>
    </citation>
    <scope>NUCLEOTIDE SEQUENCE</scope>
</reference>
<feature type="region of interest" description="Disordered" evidence="2">
    <location>
        <begin position="312"/>
        <end position="333"/>
    </location>
</feature>
<dbReference type="SMART" id="SM00054">
    <property type="entry name" value="EFh"/>
    <property type="match status" value="2"/>
</dbReference>
<dbReference type="InterPro" id="IPR000261">
    <property type="entry name" value="EH_dom"/>
</dbReference>
<dbReference type="GO" id="GO:0016197">
    <property type="term" value="P:endosomal transport"/>
    <property type="evidence" value="ECO:0007669"/>
    <property type="project" value="TreeGrafter"/>
</dbReference>
<dbReference type="PROSITE" id="PS50222">
    <property type="entry name" value="EF_HAND_2"/>
    <property type="match status" value="2"/>
</dbReference>
<keyword evidence="1" id="KW-0106">Calcium</keyword>
<dbReference type="SUPFAM" id="SSF47473">
    <property type="entry name" value="EF-hand"/>
    <property type="match status" value="2"/>
</dbReference>
<feature type="domain" description="EH" evidence="3">
    <location>
        <begin position="194"/>
        <end position="277"/>
    </location>
</feature>
<dbReference type="PANTHER" id="PTHR11216:SF174">
    <property type="entry name" value="GH06923P"/>
    <property type="match status" value="1"/>
</dbReference>
<dbReference type="PANTHER" id="PTHR11216">
    <property type="entry name" value="EH DOMAIN"/>
    <property type="match status" value="1"/>
</dbReference>
<evidence type="ECO:0000256" key="1">
    <source>
        <dbReference type="ARBA" id="ARBA00022837"/>
    </source>
</evidence>
<dbReference type="GO" id="GO:0005737">
    <property type="term" value="C:cytoplasm"/>
    <property type="evidence" value="ECO:0007669"/>
    <property type="project" value="TreeGrafter"/>
</dbReference>
<dbReference type="InterPro" id="IPR011992">
    <property type="entry name" value="EF-hand-dom_pair"/>
</dbReference>
<dbReference type="EMBL" id="FR824053">
    <property type="protein sequence ID" value="CCA15058.1"/>
    <property type="molecule type" value="Genomic_DNA"/>
</dbReference>
<dbReference type="GO" id="GO:0006897">
    <property type="term" value="P:endocytosis"/>
    <property type="evidence" value="ECO:0007669"/>
    <property type="project" value="TreeGrafter"/>
</dbReference>
<feature type="region of interest" description="Disordered" evidence="2">
    <location>
        <begin position="551"/>
        <end position="570"/>
    </location>
</feature>
<dbReference type="GO" id="GO:0005886">
    <property type="term" value="C:plasma membrane"/>
    <property type="evidence" value="ECO:0007669"/>
    <property type="project" value="TreeGrafter"/>
</dbReference>
<proteinExistence type="predicted"/>
<dbReference type="AlphaFoldDB" id="F0W1X9"/>
<reference evidence="5" key="2">
    <citation type="submission" date="2011-02" db="EMBL/GenBank/DDBJ databases">
        <authorList>
            <person name="MacLean D."/>
        </authorList>
    </citation>
    <scope>NUCLEOTIDE SEQUENCE</scope>
</reference>
<dbReference type="Gene3D" id="1.10.238.10">
    <property type="entry name" value="EF-hand"/>
    <property type="match status" value="2"/>
</dbReference>
<evidence type="ECO:0000313" key="5">
    <source>
        <dbReference type="EMBL" id="CCA15058.1"/>
    </source>
</evidence>
<accession>F0W1X9</accession>
<dbReference type="PROSITE" id="PS50031">
    <property type="entry name" value="EH"/>
    <property type="match status" value="1"/>
</dbReference>
<gene>
    <name evidence="5" type="primary">AlNc14C8G1058</name>
    <name evidence="5" type="ORF">ALNC14_012010</name>
</gene>
<feature type="domain" description="EF-hand" evidence="4">
    <location>
        <begin position="232"/>
        <end position="262"/>
    </location>
</feature>
<protein>
    <submittedName>
        <fullName evidence="5">Uncharacterized protein AlNc14C8G1058</fullName>
    </submittedName>
</protein>
<dbReference type="Pfam" id="PF12763">
    <property type="entry name" value="EH"/>
    <property type="match status" value="2"/>
</dbReference>
<sequence length="648" mass="70153">MDNLHSFAAFPSFDSAQTAETKFPSFDAHAPPANAISTFPQHDFNATNSAAINIATWTPPNQQEKQYYELLFRTTDEDKQQSIGGRIAVAFLTRSNVEKATLRDASLLALIKQFDHRKLSRSEFYVALRLISMAQRGEKLTMERFSELANTSYHLPVFNGISCPSTSTPIVAAKSHLPVAASAIARGFAVTVDEKKKYEAIFAQTDVDHDGFVSGAEAVGLFQKSGLDRRVLREIWNLADRSQDGRLDSNEFCVAMHLIVCVSKRGLSLPTVLPTELESAIYSTDVFTPNHAILDTQVPHHAAEARDPMDAFDELPSNQEQSSGVRHRGQSSVEIPSSLPAHISFPSVSSSTDRASFSGVSSATMSTSFAAPGGMTSLPSMPLSSAFVSFTGMPSMVAPTNCVGLHAANTATANQIAVTPSREMSSSPSMSSGGFFSQEGERSLVKQLEQANEQVHAKLADSECKQLSLESLIKKVREIDQLRHELIGLGIRRDKAREAKTFNTSGISPATSSEDMKAQAEITKNLEEMIQYERLVIEKLQNDITDLEKKRSSAVYPHNASKDESSGSAAPYNPIPVIQSAGFSSGTSQVTKAETAGPAQVQIEDDPFFASFSSQSTPALFAPALSFNSTMSNLAGSMNDAFANFGFE</sequence>
<name>F0W1X9_9STRA</name>
<dbReference type="CDD" id="cd00052">
    <property type="entry name" value="EH"/>
    <property type="match status" value="1"/>
</dbReference>
<organism evidence="5">
    <name type="scientific">Albugo laibachii Nc14</name>
    <dbReference type="NCBI Taxonomy" id="890382"/>
    <lineage>
        <taxon>Eukaryota</taxon>
        <taxon>Sar</taxon>
        <taxon>Stramenopiles</taxon>
        <taxon>Oomycota</taxon>
        <taxon>Peronosporomycetes</taxon>
        <taxon>Albuginales</taxon>
        <taxon>Albuginaceae</taxon>
        <taxon>Albugo</taxon>
    </lineage>
</organism>